<reference evidence="2 3" key="1">
    <citation type="submission" date="2017-05" db="EMBL/GenBank/DDBJ databases">
        <authorList>
            <person name="Varghese N."/>
            <person name="Submissions S."/>
        </authorList>
    </citation>
    <scope>NUCLEOTIDE SEQUENCE [LARGE SCALE GENOMIC DNA]</scope>
    <source>
        <strain evidence="2 3">DSM 45474</strain>
    </source>
</reference>
<dbReference type="Proteomes" id="UP000315636">
    <property type="component" value="Unassembled WGS sequence"/>
</dbReference>
<evidence type="ECO:0000313" key="3">
    <source>
        <dbReference type="Proteomes" id="UP000315636"/>
    </source>
</evidence>
<dbReference type="AlphaFoldDB" id="A0A521D051"/>
<accession>A0A521D051</accession>
<gene>
    <name evidence="2" type="ORF">SAMN06264849_1053</name>
</gene>
<evidence type="ECO:0000313" key="2">
    <source>
        <dbReference type="EMBL" id="SMO65038.1"/>
    </source>
</evidence>
<sequence>MVEEAILDYIKVNLDKNDIDEIVSQIEKDKEKERLVNQVEQLKKDLEKIQTRKRKFQMMYVDDLISKEDYIERTQEMTTEEKRIKATLNEMVIPSDEDIHYQEELHNMLSEFQSIYGSLSVEEWKTMVNEIIKNITLNAFKESPRQRPDIKVNIEYK</sequence>
<keyword evidence="3" id="KW-1185">Reference proteome</keyword>
<name>A0A521D051_9BACL</name>
<feature type="coiled-coil region" evidence="1">
    <location>
        <begin position="25"/>
        <end position="59"/>
    </location>
</feature>
<dbReference type="EMBL" id="FXTI01000005">
    <property type="protein sequence ID" value="SMO65038.1"/>
    <property type="molecule type" value="Genomic_DNA"/>
</dbReference>
<organism evidence="2 3">
    <name type="scientific">Melghirimyces algeriensis</name>
    <dbReference type="NCBI Taxonomy" id="910412"/>
    <lineage>
        <taxon>Bacteria</taxon>
        <taxon>Bacillati</taxon>
        <taxon>Bacillota</taxon>
        <taxon>Bacilli</taxon>
        <taxon>Bacillales</taxon>
        <taxon>Thermoactinomycetaceae</taxon>
        <taxon>Melghirimyces</taxon>
    </lineage>
</organism>
<evidence type="ECO:0000256" key="1">
    <source>
        <dbReference type="SAM" id="Coils"/>
    </source>
</evidence>
<dbReference type="OrthoDB" id="9841095at2"/>
<protein>
    <submittedName>
        <fullName evidence="2">Uncharacterized protein</fullName>
    </submittedName>
</protein>
<proteinExistence type="predicted"/>
<keyword evidence="1" id="KW-0175">Coiled coil</keyword>
<dbReference type="RefSeq" id="WP_142505349.1">
    <property type="nucleotide sequence ID" value="NZ_FXTI01000005.1"/>
</dbReference>